<dbReference type="EnsemblPlants" id="HORVU.MOREX.r3.3HG0317650.1">
    <property type="protein sequence ID" value="HORVU.MOREX.r3.3HG0317650.1.CDS1"/>
    <property type="gene ID" value="HORVU.MOREX.r3.3HG0317650"/>
</dbReference>
<dbReference type="AlphaFoldDB" id="A0A8I6WWB3"/>
<keyword evidence="4" id="KW-1185">Reference proteome</keyword>
<organism evidence="3 4">
    <name type="scientific">Hordeum vulgare subsp. vulgare</name>
    <name type="common">Domesticated barley</name>
    <dbReference type="NCBI Taxonomy" id="112509"/>
    <lineage>
        <taxon>Eukaryota</taxon>
        <taxon>Viridiplantae</taxon>
        <taxon>Streptophyta</taxon>
        <taxon>Embryophyta</taxon>
        <taxon>Tracheophyta</taxon>
        <taxon>Spermatophyta</taxon>
        <taxon>Magnoliopsida</taxon>
        <taxon>Liliopsida</taxon>
        <taxon>Poales</taxon>
        <taxon>Poaceae</taxon>
        <taxon>BOP clade</taxon>
        <taxon>Pooideae</taxon>
        <taxon>Triticodae</taxon>
        <taxon>Triticeae</taxon>
        <taxon>Hordeinae</taxon>
        <taxon>Hordeum</taxon>
    </lineage>
</organism>
<dbReference type="Pfam" id="PF12937">
    <property type="entry name" value="F-box-like"/>
    <property type="match status" value="1"/>
</dbReference>
<evidence type="ECO:0000313" key="4">
    <source>
        <dbReference type="Proteomes" id="UP000011116"/>
    </source>
</evidence>
<dbReference type="InterPro" id="IPR013187">
    <property type="entry name" value="F-box-assoc_dom_typ3"/>
</dbReference>
<sequence>MGKAARSGALHGLLEDIVVWEVLIRLPPKALLRCRAVCRAWRSATSTREFLLAHHAHQPVLPLLDNGSYLNLDDPIDICCFDYRPGLAAPDQLQSVAFLDLGDDISYCQPVASCDGLLIFFIDDAELFICNPATREYAPIPSPPNQHWTLLGMYPHTLTDEYRLLLYSCERNPGNHEPAHACQVLSLGSGQPPRHIGWPDAITTAILMELRPPVLFRGNLHWIPSDDDSESTMIMVFDTTSELFRQMRTPVVNDCANLFEIDGKLGMAILNVATTIEIWMLQDYEKEIWIINCRIELPVAEIKVRCDNYDGRLDFHVVLVPGDGELLVLVQLAEWLFQLGTDGKLVTALHRKEVDATYLQLKQTLVPHTFFHTLEGYVVNAPPFI</sequence>
<dbReference type="InterPro" id="IPR036047">
    <property type="entry name" value="F-box-like_dom_sf"/>
</dbReference>
<reference evidence="3" key="3">
    <citation type="submission" date="2022-01" db="UniProtKB">
        <authorList>
            <consortium name="EnsemblPlants"/>
        </authorList>
    </citation>
    <scope>IDENTIFICATION</scope>
    <source>
        <strain evidence="3">subsp. vulgare</strain>
    </source>
</reference>
<reference evidence="3" key="2">
    <citation type="submission" date="2020-10" db="EMBL/GenBank/DDBJ databases">
        <authorList>
            <person name="Scholz U."/>
            <person name="Mascher M."/>
            <person name="Fiebig A."/>
        </authorList>
    </citation>
    <scope>NUCLEOTIDE SEQUENCE [LARGE SCALE GENOMIC DNA]</scope>
    <source>
        <strain evidence="3">cv. Morex</strain>
    </source>
</reference>
<feature type="domain" description="F-box" evidence="2">
    <location>
        <begin position="19"/>
        <end position="48"/>
    </location>
</feature>
<dbReference type="Proteomes" id="UP000011116">
    <property type="component" value="Chromosome 3H"/>
</dbReference>
<dbReference type="GeneID" id="123442146"/>
<feature type="domain" description="F-box associated beta-propeller type 3" evidence="1">
    <location>
        <begin position="107"/>
        <end position="328"/>
    </location>
</feature>
<accession>A0A8I6WWB3</accession>
<dbReference type="KEGG" id="hvg:123442146"/>
<dbReference type="PANTHER" id="PTHR31672:SF2">
    <property type="entry name" value="F-BOX DOMAIN-CONTAINING PROTEIN"/>
    <property type="match status" value="1"/>
</dbReference>
<gene>
    <name evidence="3" type="primary">LOC123442146</name>
</gene>
<evidence type="ECO:0008006" key="5">
    <source>
        <dbReference type="Google" id="ProtNLM"/>
    </source>
</evidence>
<dbReference type="NCBIfam" id="TIGR01640">
    <property type="entry name" value="F_box_assoc_1"/>
    <property type="match status" value="1"/>
</dbReference>
<dbReference type="Pfam" id="PF08268">
    <property type="entry name" value="FBA_3"/>
    <property type="match status" value="1"/>
</dbReference>
<dbReference type="InterPro" id="IPR017451">
    <property type="entry name" value="F-box-assoc_interact_dom"/>
</dbReference>
<protein>
    <recommendedName>
        <fullName evidence="5">F-box domain-containing protein</fullName>
    </recommendedName>
</protein>
<dbReference type="Gramene" id="HORVU.MOREX.r2.3HG0265190.1">
    <property type="protein sequence ID" value="HORVU.MOREX.r2.3HG0265190.1.CDS.1"/>
    <property type="gene ID" value="HORVU.MOREX.r2.3HG0265190"/>
</dbReference>
<dbReference type="OrthoDB" id="637689at2759"/>
<dbReference type="InterPro" id="IPR050796">
    <property type="entry name" value="SCF_F-box_component"/>
</dbReference>
<evidence type="ECO:0000313" key="3">
    <source>
        <dbReference type="EnsemblPlants" id="HORVU.MOREX.r3.3HG0317650.1.CDS1"/>
    </source>
</evidence>
<reference evidence="4" key="1">
    <citation type="journal article" date="2012" name="Nature">
        <title>A physical, genetic and functional sequence assembly of the barley genome.</title>
        <authorList>
            <consortium name="The International Barley Genome Sequencing Consortium"/>
            <person name="Mayer K.F."/>
            <person name="Waugh R."/>
            <person name="Brown J.W."/>
            <person name="Schulman A."/>
            <person name="Langridge P."/>
            <person name="Platzer M."/>
            <person name="Fincher G.B."/>
            <person name="Muehlbauer G.J."/>
            <person name="Sato K."/>
            <person name="Close T.J."/>
            <person name="Wise R.P."/>
            <person name="Stein N."/>
        </authorList>
    </citation>
    <scope>NUCLEOTIDE SEQUENCE [LARGE SCALE GENOMIC DNA]</scope>
    <source>
        <strain evidence="4">cv. Morex</strain>
    </source>
</reference>
<dbReference type="SUPFAM" id="SSF81383">
    <property type="entry name" value="F-box domain"/>
    <property type="match status" value="1"/>
</dbReference>
<evidence type="ECO:0000259" key="2">
    <source>
        <dbReference type="Pfam" id="PF12937"/>
    </source>
</evidence>
<dbReference type="Gene3D" id="1.20.1280.50">
    <property type="match status" value="1"/>
</dbReference>
<name>A0A8I6WWB3_HORVV</name>
<dbReference type="RefSeq" id="XP_044974163.1">
    <property type="nucleotide sequence ID" value="XM_045118228.1"/>
</dbReference>
<dbReference type="PANTHER" id="PTHR31672">
    <property type="entry name" value="BNACNNG10540D PROTEIN"/>
    <property type="match status" value="1"/>
</dbReference>
<dbReference type="Gramene" id="HORVU.MOREX.r3.3HG0317650.1">
    <property type="protein sequence ID" value="HORVU.MOREX.r3.3HG0317650.1.CDS1"/>
    <property type="gene ID" value="HORVU.MOREX.r3.3HG0317650"/>
</dbReference>
<dbReference type="InterPro" id="IPR001810">
    <property type="entry name" value="F-box_dom"/>
</dbReference>
<proteinExistence type="predicted"/>
<evidence type="ECO:0000259" key="1">
    <source>
        <dbReference type="Pfam" id="PF08268"/>
    </source>
</evidence>